<feature type="region of interest" description="Disordered" evidence="1">
    <location>
        <begin position="68"/>
        <end position="88"/>
    </location>
</feature>
<dbReference type="GeneID" id="71930234"/>
<dbReference type="Proteomes" id="UP000831768">
    <property type="component" value="Plasmid unnamed4"/>
</dbReference>
<protein>
    <submittedName>
        <fullName evidence="2">Uncharacterized protein</fullName>
    </submittedName>
</protein>
<feature type="compositionally biased region" description="Basic residues" evidence="1">
    <location>
        <begin position="78"/>
        <end position="88"/>
    </location>
</feature>
<gene>
    <name evidence="2" type="ORF">MW046_19265</name>
</gene>
<geneLocation type="plasmid" evidence="2 3">
    <name>unnamed4</name>
</geneLocation>
<name>A0A8U0AA17_9EURY</name>
<proteinExistence type="predicted"/>
<dbReference type="AlphaFoldDB" id="A0A8U0AA17"/>
<sequence>MVAEAFDRANVEPYCTAADLGAVESEGLAAAASNELDYYTLSFEAAAVLENLLSGLFVVDLADTRLTSQTKQTNRPNHPNRKAAIRNV</sequence>
<evidence type="ECO:0000313" key="3">
    <source>
        <dbReference type="Proteomes" id="UP000831768"/>
    </source>
</evidence>
<reference evidence="2" key="1">
    <citation type="submission" date="2022-04" db="EMBL/GenBank/DDBJ databases">
        <title>Halocatena sp. nov., isolated from a salt lake.</title>
        <authorList>
            <person name="Cui H.-L."/>
        </authorList>
    </citation>
    <scope>NUCLEOTIDE SEQUENCE</scope>
    <source>
        <strain evidence="2">AD-1</strain>
        <plasmid evidence="2">unnamed4</plasmid>
    </source>
</reference>
<evidence type="ECO:0000313" key="2">
    <source>
        <dbReference type="EMBL" id="UPM45288.1"/>
    </source>
</evidence>
<keyword evidence="2" id="KW-0614">Plasmid</keyword>
<keyword evidence="3" id="KW-1185">Reference proteome</keyword>
<feature type="compositionally biased region" description="Polar residues" evidence="1">
    <location>
        <begin position="68"/>
        <end position="77"/>
    </location>
</feature>
<organism evidence="2 3">
    <name type="scientific">Halocatena salina</name>
    <dbReference type="NCBI Taxonomy" id="2934340"/>
    <lineage>
        <taxon>Archaea</taxon>
        <taxon>Methanobacteriati</taxon>
        <taxon>Methanobacteriota</taxon>
        <taxon>Stenosarchaea group</taxon>
        <taxon>Halobacteria</taxon>
        <taxon>Halobacteriales</taxon>
        <taxon>Natronomonadaceae</taxon>
        <taxon>Halocatena</taxon>
    </lineage>
</organism>
<dbReference type="RefSeq" id="WP_247995940.1">
    <property type="nucleotide sequence ID" value="NZ_CP096023.1"/>
</dbReference>
<accession>A0A8U0AA17</accession>
<dbReference type="KEGG" id="haad:MW046_19265"/>
<evidence type="ECO:0000256" key="1">
    <source>
        <dbReference type="SAM" id="MobiDB-lite"/>
    </source>
</evidence>
<dbReference type="EMBL" id="CP096023">
    <property type="protein sequence ID" value="UPM45288.1"/>
    <property type="molecule type" value="Genomic_DNA"/>
</dbReference>